<protein>
    <recommendedName>
        <fullName evidence="4">Cytochrome P450</fullName>
    </recommendedName>
</protein>
<gene>
    <name evidence="2" type="ORF">GCM10009733_061000</name>
</gene>
<dbReference type="EMBL" id="BAAAMU010000052">
    <property type="protein sequence ID" value="GAA1655348.1"/>
    <property type="molecule type" value="Genomic_DNA"/>
</dbReference>
<dbReference type="Gene3D" id="1.10.630.10">
    <property type="entry name" value="Cytochrome P450"/>
    <property type="match status" value="1"/>
</dbReference>
<dbReference type="PANTHER" id="PTHR46696:SF1">
    <property type="entry name" value="CYTOCHROME P450 YJIB-RELATED"/>
    <property type="match status" value="1"/>
</dbReference>
<dbReference type="SUPFAM" id="SSF48264">
    <property type="entry name" value="Cytochrome P450"/>
    <property type="match status" value="1"/>
</dbReference>
<dbReference type="Proteomes" id="UP001500064">
    <property type="component" value="Unassembled WGS sequence"/>
</dbReference>
<evidence type="ECO:0000313" key="2">
    <source>
        <dbReference type="EMBL" id="GAA1655348.1"/>
    </source>
</evidence>
<reference evidence="3" key="1">
    <citation type="journal article" date="2019" name="Int. J. Syst. Evol. Microbiol.">
        <title>The Global Catalogue of Microorganisms (GCM) 10K type strain sequencing project: providing services to taxonomists for standard genome sequencing and annotation.</title>
        <authorList>
            <consortium name="The Broad Institute Genomics Platform"/>
            <consortium name="The Broad Institute Genome Sequencing Center for Infectious Disease"/>
            <person name="Wu L."/>
            <person name="Ma J."/>
        </authorList>
    </citation>
    <scope>NUCLEOTIDE SEQUENCE [LARGE SCALE GENOMIC DNA]</scope>
    <source>
        <strain evidence="3">JCM 13929</strain>
    </source>
</reference>
<accession>A0ABP4RLB1</accession>
<dbReference type="PANTHER" id="PTHR46696">
    <property type="entry name" value="P450, PUTATIVE (EUROFUNG)-RELATED"/>
    <property type="match status" value="1"/>
</dbReference>
<sequence length="56" mass="6293">MHQCISQQLARIEPRIACTALFERFPALRLAVPAAEAPMRTDMTVYGVHRLPATWG</sequence>
<keyword evidence="3" id="KW-1185">Reference proteome</keyword>
<name>A0ABP4RLB1_9ACTN</name>
<evidence type="ECO:0000313" key="3">
    <source>
        <dbReference type="Proteomes" id="UP001500064"/>
    </source>
</evidence>
<evidence type="ECO:0008006" key="4">
    <source>
        <dbReference type="Google" id="ProtNLM"/>
    </source>
</evidence>
<evidence type="ECO:0000256" key="1">
    <source>
        <dbReference type="ARBA" id="ARBA00010617"/>
    </source>
</evidence>
<dbReference type="InterPro" id="IPR036396">
    <property type="entry name" value="Cyt_P450_sf"/>
</dbReference>
<proteinExistence type="inferred from homology"/>
<organism evidence="2 3">
    <name type="scientific">Nonomuraea maheshkhaliensis</name>
    <dbReference type="NCBI Taxonomy" id="419590"/>
    <lineage>
        <taxon>Bacteria</taxon>
        <taxon>Bacillati</taxon>
        <taxon>Actinomycetota</taxon>
        <taxon>Actinomycetes</taxon>
        <taxon>Streptosporangiales</taxon>
        <taxon>Streptosporangiaceae</taxon>
        <taxon>Nonomuraea</taxon>
    </lineage>
</organism>
<comment type="caution">
    <text evidence="2">The sequence shown here is derived from an EMBL/GenBank/DDBJ whole genome shotgun (WGS) entry which is preliminary data.</text>
</comment>
<dbReference type="RefSeq" id="WP_428834592.1">
    <property type="nucleotide sequence ID" value="NZ_BAAAMU010000052.1"/>
</dbReference>
<comment type="similarity">
    <text evidence="1">Belongs to the cytochrome P450 family.</text>
</comment>